<keyword evidence="8" id="KW-1185">Reference proteome</keyword>
<dbReference type="InterPro" id="IPR024574">
    <property type="entry name" value="ELMO_ARM"/>
</dbReference>
<dbReference type="Gene3D" id="2.30.29.30">
    <property type="entry name" value="Pleckstrin-homology domain (PH domain)/Phosphotyrosine-binding domain (PTB)"/>
    <property type="match status" value="1"/>
</dbReference>
<evidence type="ECO:0000256" key="1">
    <source>
        <dbReference type="ARBA" id="ARBA00022703"/>
    </source>
</evidence>
<dbReference type="EMBL" id="CAXITT010000007">
    <property type="protein sequence ID" value="CAL1526666.1"/>
    <property type="molecule type" value="Genomic_DNA"/>
</dbReference>
<dbReference type="GO" id="GO:0006915">
    <property type="term" value="P:apoptotic process"/>
    <property type="evidence" value="ECO:0007669"/>
    <property type="project" value="UniProtKB-KW"/>
</dbReference>
<organism evidence="7 8">
    <name type="scientific">Lymnaea stagnalis</name>
    <name type="common">Great pond snail</name>
    <name type="synonym">Helix stagnalis</name>
    <dbReference type="NCBI Taxonomy" id="6523"/>
    <lineage>
        <taxon>Eukaryota</taxon>
        <taxon>Metazoa</taxon>
        <taxon>Spiralia</taxon>
        <taxon>Lophotrochozoa</taxon>
        <taxon>Mollusca</taxon>
        <taxon>Gastropoda</taxon>
        <taxon>Heterobranchia</taxon>
        <taxon>Euthyneura</taxon>
        <taxon>Panpulmonata</taxon>
        <taxon>Hygrophila</taxon>
        <taxon>Lymnaeoidea</taxon>
        <taxon>Lymnaeidae</taxon>
        <taxon>Lymnaea</taxon>
    </lineage>
</organism>
<evidence type="ECO:0000313" key="7">
    <source>
        <dbReference type="EMBL" id="CAL1526666.1"/>
    </source>
</evidence>
<dbReference type="Gene3D" id="1.25.10.10">
    <property type="entry name" value="Leucine-rich Repeat Variant"/>
    <property type="match status" value="1"/>
</dbReference>
<dbReference type="AlphaFoldDB" id="A0AAV2H0E0"/>
<dbReference type="Proteomes" id="UP001497497">
    <property type="component" value="Unassembled WGS sequence"/>
</dbReference>
<dbReference type="Pfam" id="PF16457">
    <property type="entry name" value="PH_12"/>
    <property type="match status" value="1"/>
</dbReference>
<dbReference type="GO" id="GO:0017124">
    <property type="term" value="F:SH3 domain binding"/>
    <property type="evidence" value="ECO:0007669"/>
    <property type="project" value="UniProtKB-KW"/>
</dbReference>
<gene>
    <name evidence="7" type="ORF">GSLYS_00000843001</name>
</gene>
<evidence type="ECO:0000259" key="6">
    <source>
        <dbReference type="PROSITE" id="PS51335"/>
    </source>
</evidence>
<reference evidence="7 8" key="1">
    <citation type="submission" date="2024-04" db="EMBL/GenBank/DDBJ databases">
        <authorList>
            <consortium name="Genoscope - CEA"/>
            <person name="William W."/>
        </authorList>
    </citation>
    <scope>NUCLEOTIDE SEQUENCE [LARGE SCALE GENOMIC DNA]</scope>
</reference>
<evidence type="ECO:0000313" key="8">
    <source>
        <dbReference type="Proteomes" id="UP001497497"/>
    </source>
</evidence>
<keyword evidence="3" id="KW-0729">SH3-binding</keyword>
<dbReference type="GO" id="GO:0007015">
    <property type="term" value="P:actin filament organization"/>
    <property type="evidence" value="ECO:0007669"/>
    <property type="project" value="TreeGrafter"/>
</dbReference>
<feature type="region of interest" description="Disordered" evidence="5">
    <location>
        <begin position="1"/>
        <end position="34"/>
    </location>
</feature>
<name>A0AAV2H0E0_LYMST</name>
<evidence type="ECO:0000256" key="4">
    <source>
        <dbReference type="ARBA" id="ARBA00024863"/>
    </source>
</evidence>
<comment type="caution">
    <text evidence="7">The sequence shown here is derived from an EMBL/GenBank/DDBJ whole genome shotgun (WGS) entry which is preliminary data.</text>
</comment>
<dbReference type="InterPro" id="IPR006816">
    <property type="entry name" value="ELMO_dom"/>
</dbReference>
<dbReference type="PANTHER" id="PTHR12771:SF56">
    <property type="entry name" value="CED-12"/>
    <property type="match status" value="1"/>
</dbReference>
<proteinExistence type="predicted"/>
<dbReference type="GO" id="GO:0005886">
    <property type="term" value="C:plasma membrane"/>
    <property type="evidence" value="ECO:0007669"/>
    <property type="project" value="TreeGrafter"/>
</dbReference>
<dbReference type="InterPro" id="IPR016024">
    <property type="entry name" value="ARM-type_fold"/>
</dbReference>
<dbReference type="InterPro" id="IPR001849">
    <property type="entry name" value="PH_domain"/>
</dbReference>
<accession>A0AAV2H0E0</accession>
<dbReference type="InterPro" id="IPR011989">
    <property type="entry name" value="ARM-like"/>
</dbReference>
<dbReference type="GO" id="GO:0006909">
    <property type="term" value="P:phagocytosis"/>
    <property type="evidence" value="ECO:0007669"/>
    <property type="project" value="UniProtKB-KW"/>
</dbReference>
<dbReference type="Gene3D" id="6.10.250.810">
    <property type="match status" value="1"/>
</dbReference>
<dbReference type="InterPro" id="IPR050868">
    <property type="entry name" value="ELMO_domain-containing"/>
</dbReference>
<dbReference type="SUPFAM" id="SSF48371">
    <property type="entry name" value="ARM repeat"/>
    <property type="match status" value="1"/>
</dbReference>
<keyword evidence="1" id="KW-0053">Apoptosis</keyword>
<dbReference type="SUPFAM" id="SSF50729">
    <property type="entry name" value="PH domain-like"/>
    <property type="match status" value="1"/>
</dbReference>
<dbReference type="Pfam" id="PF11841">
    <property type="entry name" value="ELMO_ARM"/>
    <property type="match status" value="1"/>
</dbReference>
<keyword evidence="2" id="KW-0581">Phagocytosis</keyword>
<protein>
    <recommendedName>
        <fullName evidence="6">ELMO domain-containing protein</fullName>
    </recommendedName>
</protein>
<dbReference type="GO" id="GO:0048870">
    <property type="term" value="P:cell motility"/>
    <property type="evidence" value="ECO:0007669"/>
    <property type="project" value="TreeGrafter"/>
</dbReference>
<dbReference type="InterPro" id="IPR011993">
    <property type="entry name" value="PH-like_dom_sf"/>
</dbReference>
<sequence length="755" mass="85227">MKKNSVPNMPVSERASIAQAPSNLKSLPPTPRNFRNVSADIKKVAVTMPERDAAGQKNAQLIEFNQTLPLESIIQGICAEWNLEDISSYALRFNETNQKMYITEKNRKDIQNGQVLNLTLSAGRTAKAIKQALSGSRLEDKNSALRSLSFLSSDITFSEEFVKIQGHILLIDIVTGGNYKGDPLSYTLKSFVSIMEHGIVSWEILDQDFIRKVAECVNVSANNLDTQCLQSALDILESVVLYCSGKQNVIEQVVTPINVIPHLESKSQDVQKNAIALINALFTKADESKRKKIAESLQSQKMRNNILSNVIRGGTNVGSGMAHELYVLQTLLLNLNEDRMRKGVDIHDPAINREIEELRRIAFDVEGDPNINTVRKSQNSSKEYKKLGFENANPIEDFVAAPPGILALDVMLYFARNHGENYVKVVLENCTREDDHDCPFVQASKMLTKILCEILKVGEPPSDDGETYYIMFFTHDKPFEEFFCICIQLLNKTWREMKATSDDFQKVLDVVREQIVRVLDTSPTSFEAFRSKINTLTYAQINRLWETERLVKEGQGAQLKPIIELREQIKPEMMDLIKQQRLKYLTSGSRFAKYTKTGRIKDKFWCWRLAPNYKALHYGDCGESENLSLDDLPNKLPLSDIRKLLVGKDCPHINTVKNRSKLPSSNTAFSIQCDLDTDPICFMASSENEFDMWTDGLNSLLGNEMTSGQVGKDLETLLSMEIKMRMLDTEGVPIPAEAPPIPPPPANYNFTYLNL</sequence>
<evidence type="ECO:0000256" key="3">
    <source>
        <dbReference type="ARBA" id="ARBA00023036"/>
    </source>
</evidence>
<dbReference type="PANTHER" id="PTHR12771">
    <property type="entry name" value="ENGULFMENT AND CELL MOTILITY"/>
    <property type="match status" value="1"/>
</dbReference>
<feature type="domain" description="ELMO" evidence="6">
    <location>
        <begin position="350"/>
        <end position="519"/>
    </location>
</feature>
<dbReference type="Pfam" id="PF04727">
    <property type="entry name" value="ELMO_CED12"/>
    <property type="match status" value="1"/>
</dbReference>
<dbReference type="PROSITE" id="PS51335">
    <property type="entry name" value="ELMO"/>
    <property type="match status" value="1"/>
</dbReference>
<comment type="function">
    <text evidence="4">Involved in cytoskeletal rearrangements required for phagocytosis of apoptotic cells and cell motility. Acts in association with DOCK1 and CRK. Was initially proposed to be required in complex with DOCK1 to activate Rac Rho small GTPases. May enhance the guanine nucleotide exchange factor (GEF) activity of DOCK1.</text>
</comment>
<evidence type="ECO:0000256" key="2">
    <source>
        <dbReference type="ARBA" id="ARBA00022907"/>
    </source>
</evidence>
<evidence type="ECO:0000256" key="5">
    <source>
        <dbReference type="SAM" id="MobiDB-lite"/>
    </source>
</evidence>